<dbReference type="InterPro" id="IPR050661">
    <property type="entry name" value="BglG_antiterminators"/>
</dbReference>
<dbReference type="Pfam" id="PF00359">
    <property type="entry name" value="PTS_EIIA_2"/>
    <property type="match status" value="1"/>
</dbReference>
<reference evidence="6 7" key="1">
    <citation type="submission" date="2010-04" db="EMBL/GenBank/DDBJ databases">
        <authorList>
            <person name="Muzny D."/>
            <person name="Qin X."/>
            <person name="Deng J."/>
            <person name="Jiang H."/>
            <person name="Liu Y."/>
            <person name="Qu J."/>
            <person name="Song X.-Z."/>
            <person name="Zhang L."/>
            <person name="Thornton R."/>
            <person name="Coyle M."/>
            <person name="Francisco L."/>
            <person name="Jackson L."/>
            <person name="Javaid M."/>
            <person name="Korchina V."/>
            <person name="Kovar C."/>
            <person name="Mata R."/>
            <person name="Mathew T."/>
            <person name="Ngo R."/>
            <person name="Nguyen L."/>
            <person name="Nguyen N."/>
            <person name="Okwuonu G."/>
            <person name="Ongeri F."/>
            <person name="Pham C."/>
            <person name="Simmons D."/>
            <person name="Wilczek-Boney K."/>
            <person name="Hale W."/>
            <person name="Jakkamsetti A."/>
            <person name="Pham P."/>
            <person name="Ruth R."/>
            <person name="San Lucas F."/>
            <person name="Warren J."/>
            <person name="Zhang J."/>
            <person name="Zhao Z."/>
            <person name="Zhou C."/>
            <person name="Zhu D."/>
            <person name="Lee S."/>
            <person name="Bess C."/>
            <person name="Blankenburg K."/>
            <person name="Forbes L."/>
            <person name="Fu Q."/>
            <person name="Gubbala S."/>
            <person name="Hirani K."/>
            <person name="Jayaseelan J.C."/>
            <person name="Lara F."/>
            <person name="Munidasa M."/>
            <person name="Palculict T."/>
            <person name="Patil S."/>
            <person name="Pu L.-L."/>
            <person name="Saada N."/>
            <person name="Tang L."/>
            <person name="Weissenberger G."/>
            <person name="Zhu Y."/>
            <person name="Hemphill L."/>
            <person name="Shang Y."/>
            <person name="Youmans B."/>
            <person name="Ayvaz T."/>
            <person name="Ross M."/>
            <person name="Santibanez J."/>
            <person name="Aqrawi P."/>
            <person name="Gross S."/>
            <person name="Joshi V."/>
            <person name="Fowler G."/>
            <person name="Nazareth L."/>
            <person name="Reid J."/>
            <person name="Worley K."/>
            <person name="Petrosino J."/>
            <person name="Highlander S."/>
            <person name="Gibbs R."/>
        </authorList>
    </citation>
    <scope>NUCLEOTIDE SEQUENCE [LARGE SCALE GENOMIC DNA]</scope>
    <source>
        <strain evidence="6 7">DSM 11664</strain>
    </source>
</reference>
<evidence type="ECO:0000259" key="4">
    <source>
        <dbReference type="PROSITE" id="PS51099"/>
    </source>
</evidence>
<dbReference type="InterPro" id="IPR013011">
    <property type="entry name" value="PTS_EIIB_2"/>
</dbReference>
<name>D4YU01_9LACO</name>
<dbReference type="GO" id="GO:0008982">
    <property type="term" value="F:protein-N(PI)-phosphohistidine-sugar phosphotransferase activity"/>
    <property type="evidence" value="ECO:0007669"/>
    <property type="project" value="InterPro"/>
</dbReference>
<organism evidence="6 7">
    <name type="scientific">Lactobacillus amylolyticus DSM 11664</name>
    <dbReference type="NCBI Taxonomy" id="585524"/>
    <lineage>
        <taxon>Bacteria</taxon>
        <taxon>Bacillati</taxon>
        <taxon>Bacillota</taxon>
        <taxon>Bacilli</taxon>
        <taxon>Lactobacillales</taxon>
        <taxon>Lactobacillaceae</taxon>
        <taxon>Lactobacillus</taxon>
    </lineage>
</organism>
<evidence type="ECO:0000313" key="6">
    <source>
        <dbReference type="EMBL" id="EFG55321.1"/>
    </source>
</evidence>
<sequence>MRRKKYSLQGDQPALKKLNVSVQKVQGQMTMTVAERENAIAASLLLANEPCKIIQLALDLNVSEATIQNDLDVVEKSLAEYKISLIRKKGVGISVASPESERRQVLIGILLSEINDYDFFRYLHHEQDDPNYFLRLLNRDTLVDVKECLDKSVFSNIKLDSDYQIIEVILAFTVSIMRIDEGYSAELVKPAHDSLRYQGYVFKFMSLYSKIKSVAVSPNDITYLANKVMNCDHRQSVLSYDSDHELEVSVKVKNYVKNVSEQMHWNFQKNPNFVNRLTQHILSLSEHRVTPLPNTRIEMLAGLSNRFSDLYQVVKESWIKEFPQSQLTNSEMQLVLLYFANEYTSRKNSQSLSALVICENGIGTSAILGARLKQKFPEIKHIKLSRVSNLAELDLQKYDLILSTLELKGLSRDYLLVSPLLLDDEINHIHSYIKEYEQKFPAEASMNQQPAQNGGSHAVEKLSQFSISTLFCSDLVNGIKVQRLEYNAEDLIAIVQECLAHSDRSLIKNQLSVAKRLLKRIRLAPVGIPNSHLALLHTSSPDITRCSFTIFDLDNEITLAAMDHNEIQVKRVLLMLGPEDLSEVEQGVVLITLQTLNLTLKENCSQLILVTQLLPTLARTWTTQQLVMQLKIHLF</sequence>
<comment type="caution">
    <text evidence="6">The sequence shown here is derived from an EMBL/GenBank/DDBJ whole genome shotgun (WGS) entry which is preliminary data.</text>
</comment>
<keyword evidence="3" id="KW-0804">Transcription</keyword>
<dbReference type="Proteomes" id="UP000004069">
    <property type="component" value="Unassembled WGS sequence"/>
</dbReference>
<evidence type="ECO:0000259" key="5">
    <source>
        <dbReference type="PROSITE" id="PS51372"/>
    </source>
</evidence>
<dbReference type="eggNOG" id="COG3711">
    <property type="taxonomic scope" value="Bacteria"/>
</dbReference>
<dbReference type="Gene3D" id="1.10.10.10">
    <property type="entry name" value="Winged helix-like DNA-binding domain superfamily/Winged helix DNA-binding domain"/>
    <property type="match status" value="1"/>
</dbReference>
<evidence type="ECO:0000256" key="3">
    <source>
        <dbReference type="ARBA" id="ARBA00023163"/>
    </source>
</evidence>
<dbReference type="AlphaFoldDB" id="D4YU01"/>
<dbReference type="Gene3D" id="3.40.930.10">
    <property type="entry name" value="Mannitol-specific EII, Chain A"/>
    <property type="match status" value="1"/>
</dbReference>
<dbReference type="SUPFAM" id="SSF52794">
    <property type="entry name" value="PTS system IIB component-like"/>
    <property type="match status" value="1"/>
</dbReference>
<feature type="domain" description="PTS EIIB type-2" evidence="4">
    <location>
        <begin position="352"/>
        <end position="441"/>
    </location>
</feature>
<dbReference type="PROSITE" id="PS51099">
    <property type="entry name" value="PTS_EIIB_TYPE_2"/>
    <property type="match status" value="1"/>
</dbReference>
<dbReference type="InterPro" id="IPR016152">
    <property type="entry name" value="PTrfase/Anion_transptr"/>
</dbReference>
<dbReference type="GO" id="GO:0009401">
    <property type="term" value="P:phosphoenolpyruvate-dependent sugar phosphotransferase system"/>
    <property type="evidence" value="ECO:0007669"/>
    <property type="project" value="InterPro"/>
</dbReference>
<feature type="domain" description="PRD" evidence="5">
    <location>
        <begin position="243"/>
        <end position="349"/>
    </location>
</feature>
<dbReference type="OrthoDB" id="9776005at2"/>
<dbReference type="PANTHER" id="PTHR30185">
    <property type="entry name" value="CRYPTIC BETA-GLUCOSIDE BGL OPERON ANTITERMINATOR"/>
    <property type="match status" value="1"/>
</dbReference>
<proteinExistence type="predicted"/>
<dbReference type="InterPro" id="IPR007737">
    <property type="entry name" value="Mga_HTH"/>
</dbReference>
<dbReference type="InterPro" id="IPR036095">
    <property type="entry name" value="PTS_EIIB-like_sf"/>
</dbReference>
<dbReference type="Pfam" id="PF05043">
    <property type="entry name" value="Mga"/>
    <property type="match status" value="1"/>
</dbReference>
<dbReference type="GO" id="GO:0006355">
    <property type="term" value="P:regulation of DNA-templated transcription"/>
    <property type="evidence" value="ECO:0007669"/>
    <property type="project" value="InterPro"/>
</dbReference>
<dbReference type="EMBL" id="ADNY01000038">
    <property type="protein sequence ID" value="EFG55321.1"/>
    <property type="molecule type" value="Genomic_DNA"/>
</dbReference>
<dbReference type="STRING" id="83683.B1745_04545"/>
<dbReference type="CDD" id="cd05568">
    <property type="entry name" value="PTS_IIB_bgl_like"/>
    <property type="match status" value="1"/>
</dbReference>
<gene>
    <name evidence="6" type="primary">mtlR</name>
    <name evidence="6" type="ORF">HMPREF0493_1012</name>
</gene>
<keyword evidence="2" id="KW-0805">Transcription regulation</keyword>
<dbReference type="InterPro" id="IPR002178">
    <property type="entry name" value="PTS_EIIA_type-2_dom"/>
</dbReference>
<protein>
    <submittedName>
        <fullName evidence="6">HTH domain protein</fullName>
    </submittedName>
</protein>
<dbReference type="PANTHER" id="PTHR30185:SF18">
    <property type="entry name" value="TRANSCRIPTIONAL REGULATOR MTLR"/>
    <property type="match status" value="1"/>
</dbReference>
<evidence type="ECO:0000256" key="2">
    <source>
        <dbReference type="ARBA" id="ARBA00023015"/>
    </source>
</evidence>
<dbReference type="InterPro" id="IPR036388">
    <property type="entry name" value="WH-like_DNA-bd_sf"/>
</dbReference>
<keyword evidence="7" id="KW-1185">Reference proteome</keyword>
<accession>D4YU01</accession>
<keyword evidence="1" id="KW-0808">Transferase</keyword>
<dbReference type="PROSITE" id="PS51372">
    <property type="entry name" value="PRD_2"/>
    <property type="match status" value="1"/>
</dbReference>
<evidence type="ECO:0000313" key="7">
    <source>
        <dbReference type="Proteomes" id="UP000004069"/>
    </source>
</evidence>
<evidence type="ECO:0000256" key="1">
    <source>
        <dbReference type="ARBA" id="ARBA00022679"/>
    </source>
</evidence>
<dbReference type="InterPro" id="IPR011608">
    <property type="entry name" value="PRD"/>
</dbReference>
<dbReference type="SUPFAM" id="SSF55804">
    <property type="entry name" value="Phoshotransferase/anion transport protein"/>
    <property type="match status" value="1"/>
</dbReference>
<dbReference type="Gene3D" id="3.40.50.2300">
    <property type="match status" value="1"/>
</dbReference>